<feature type="domain" description="SsuA/THI5-like" evidence="5">
    <location>
        <begin position="65"/>
        <end position="278"/>
    </location>
</feature>
<proteinExistence type="inferred from homology"/>
<evidence type="ECO:0000256" key="4">
    <source>
        <dbReference type="SAM" id="SignalP"/>
    </source>
</evidence>
<comment type="similarity">
    <text evidence="2">Belongs to the bacterial solute-binding protein SsuA/TauA family.</text>
</comment>
<protein>
    <submittedName>
        <fullName evidence="6">NitT/TauT family transport system substrate-binding protein</fullName>
    </submittedName>
</protein>
<accession>A0A542YJY8</accession>
<evidence type="ECO:0000256" key="3">
    <source>
        <dbReference type="ARBA" id="ARBA00022729"/>
    </source>
</evidence>
<dbReference type="InterPro" id="IPR015168">
    <property type="entry name" value="SsuA/THI5"/>
</dbReference>
<keyword evidence="7" id="KW-1185">Reference proteome</keyword>
<reference evidence="6 7" key="1">
    <citation type="submission" date="2019-06" db="EMBL/GenBank/DDBJ databases">
        <title>Sequencing the genomes of 1000 actinobacteria strains.</title>
        <authorList>
            <person name="Klenk H.-P."/>
        </authorList>
    </citation>
    <scope>NUCLEOTIDE SEQUENCE [LARGE SCALE GENOMIC DNA]</scope>
    <source>
        <strain evidence="6 7">DSM 26477</strain>
    </source>
</reference>
<feature type="chain" id="PRO_5038481770" evidence="4">
    <location>
        <begin position="27"/>
        <end position="340"/>
    </location>
</feature>
<evidence type="ECO:0000313" key="7">
    <source>
        <dbReference type="Proteomes" id="UP000317998"/>
    </source>
</evidence>
<dbReference type="PROSITE" id="PS51257">
    <property type="entry name" value="PROKAR_LIPOPROTEIN"/>
    <property type="match status" value="1"/>
</dbReference>
<dbReference type="EMBL" id="VFOM01000001">
    <property type="protein sequence ID" value="TQL48399.1"/>
    <property type="molecule type" value="Genomic_DNA"/>
</dbReference>
<gene>
    <name evidence="6" type="ORF">FB562_1493</name>
</gene>
<comment type="caution">
    <text evidence="6">The sequence shown here is derived from an EMBL/GenBank/DDBJ whole genome shotgun (WGS) entry which is preliminary data.</text>
</comment>
<dbReference type="Pfam" id="PF09084">
    <property type="entry name" value="NMT1"/>
    <property type="match status" value="1"/>
</dbReference>
<evidence type="ECO:0000313" key="6">
    <source>
        <dbReference type="EMBL" id="TQL48399.1"/>
    </source>
</evidence>
<evidence type="ECO:0000256" key="2">
    <source>
        <dbReference type="ARBA" id="ARBA00010742"/>
    </source>
</evidence>
<sequence length="340" mass="35260">MRKTQPSRGIGRTLVAALAVSAAAIALVGCSPDTASSDGGAGAGDGGAEITDIKVGRNPGGFEATILADTEGFFEKHGLKAEISLGGDPTTQIASLVSGDLDIAMTGGPDIARAVAQGIPVSVISGAKSAEPDFDGEPTDGLLLPPGSPIKDWSDLEGKTVGIQGLGSLPQLVNNIALTENGVDPATVSYVNLPVDTLMEAAKSGTVDAILPFSVFFLNAVDQGFEKMGMGAREFLPGAPQIVWAASDSYIAANPGVIEAFVAAMDEASQFAGENPEAVRDVYREYSKFPEDFIANRMVLEPLTVVSYRDAWTKMLDAQFELGDLDHEVSVSDVLLDSAP</sequence>
<dbReference type="PANTHER" id="PTHR30024:SF47">
    <property type="entry name" value="TAURINE-BINDING PERIPLASMIC PROTEIN"/>
    <property type="match status" value="1"/>
</dbReference>
<dbReference type="AlphaFoldDB" id="A0A542YJY8"/>
<dbReference type="Proteomes" id="UP000317998">
    <property type="component" value="Unassembled WGS sequence"/>
</dbReference>
<evidence type="ECO:0000259" key="5">
    <source>
        <dbReference type="Pfam" id="PF09084"/>
    </source>
</evidence>
<dbReference type="PANTHER" id="PTHR30024">
    <property type="entry name" value="ALIPHATIC SULFONATES-BINDING PROTEIN-RELATED"/>
    <property type="match status" value="1"/>
</dbReference>
<dbReference type="GO" id="GO:0042597">
    <property type="term" value="C:periplasmic space"/>
    <property type="evidence" value="ECO:0007669"/>
    <property type="project" value="UniProtKB-SubCell"/>
</dbReference>
<name>A0A542YJY8_9MICO</name>
<evidence type="ECO:0000256" key="1">
    <source>
        <dbReference type="ARBA" id="ARBA00004418"/>
    </source>
</evidence>
<feature type="signal peptide" evidence="4">
    <location>
        <begin position="1"/>
        <end position="26"/>
    </location>
</feature>
<dbReference type="SUPFAM" id="SSF53850">
    <property type="entry name" value="Periplasmic binding protein-like II"/>
    <property type="match status" value="1"/>
</dbReference>
<dbReference type="RefSeq" id="WP_185740474.1">
    <property type="nucleotide sequence ID" value="NZ_VFOM01000001.1"/>
</dbReference>
<keyword evidence="3 4" id="KW-0732">Signal</keyword>
<organism evidence="6 7">
    <name type="scientific">Homoserinimonas aerilata</name>
    <dbReference type="NCBI Taxonomy" id="1162970"/>
    <lineage>
        <taxon>Bacteria</taxon>
        <taxon>Bacillati</taxon>
        <taxon>Actinomycetota</taxon>
        <taxon>Actinomycetes</taxon>
        <taxon>Micrococcales</taxon>
        <taxon>Microbacteriaceae</taxon>
        <taxon>Homoserinimonas</taxon>
    </lineage>
</organism>
<dbReference type="Gene3D" id="3.40.190.10">
    <property type="entry name" value="Periplasmic binding protein-like II"/>
    <property type="match status" value="2"/>
</dbReference>
<comment type="subcellular location">
    <subcellularLocation>
        <location evidence="1">Periplasm</location>
    </subcellularLocation>
</comment>